<dbReference type="EMBL" id="JZEX01000107">
    <property type="protein sequence ID" value="KKB11840.1"/>
    <property type="molecule type" value="Genomic_DNA"/>
</dbReference>
<gene>
    <name evidence="2" type="ORF">VE25_10780</name>
</gene>
<dbReference type="PATRIC" id="fig|443610.3.peg.359"/>
<feature type="transmembrane region" description="Helical" evidence="1">
    <location>
        <begin position="48"/>
        <end position="70"/>
    </location>
</feature>
<accession>A0A0F5FTC8</accession>
<organism evidence="2 3">
    <name type="scientific">Devosia geojensis</name>
    <dbReference type="NCBI Taxonomy" id="443610"/>
    <lineage>
        <taxon>Bacteria</taxon>
        <taxon>Pseudomonadati</taxon>
        <taxon>Pseudomonadota</taxon>
        <taxon>Alphaproteobacteria</taxon>
        <taxon>Hyphomicrobiales</taxon>
        <taxon>Devosiaceae</taxon>
        <taxon>Devosia</taxon>
    </lineage>
</organism>
<evidence type="ECO:0008006" key="4">
    <source>
        <dbReference type="Google" id="ProtNLM"/>
    </source>
</evidence>
<evidence type="ECO:0000256" key="1">
    <source>
        <dbReference type="SAM" id="Phobius"/>
    </source>
</evidence>
<feature type="transmembrane region" description="Helical" evidence="1">
    <location>
        <begin position="77"/>
        <end position="97"/>
    </location>
</feature>
<dbReference type="Pfam" id="PF08592">
    <property type="entry name" value="Anthrone_oxy"/>
    <property type="match status" value="1"/>
</dbReference>
<comment type="caution">
    <text evidence="2">The sequence shown here is derived from an EMBL/GenBank/DDBJ whole genome shotgun (WGS) entry which is preliminary data.</text>
</comment>
<dbReference type="RefSeq" id="WP_046108624.1">
    <property type="nucleotide sequence ID" value="NZ_JZEX01000107.1"/>
</dbReference>
<keyword evidence="3" id="KW-1185">Reference proteome</keyword>
<keyword evidence="1" id="KW-1133">Transmembrane helix</keyword>
<dbReference type="AlphaFoldDB" id="A0A0F5FTC8"/>
<name>A0A0F5FTC8_9HYPH</name>
<reference evidence="2 3" key="1">
    <citation type="submission" date="2015-03" db="EMBL/GenBank/DDBJ databases">
        <authorList>
            <person name="Hassan Y.I."/>
            <person name="Lepp D."/>
            <person name="Li X.-Z."/>
            <person name="Zhou T."/>
        </authorList>
    </citation>
    <scope>NUCLEOTIDE SEQUENCE [LARGE SCALE GENOMIC DNA]</scope>
    <source>
        <strain evidence="2 3">BD-c194</strain>
    </source>
</reference>
<protein>
    <recommendedName>
        <fullName evidence="4">DUF1772 domain-containing protein</fullName>
    </recommendedName>
</protein>
<feature type="transmembrane region" description="Helical" evidence="1">
    <location>
        <begin position="146"/>
        <end position="165"/>
    </location>
</feature>
<evidence type="ECO:0000313" key="2">
    <source>
        <dbReference type="EMBL" id="KKB11840.1"/>
    </source>
</evidence>
<keyword evidence="1" id="KW-0472">Membrane</keyword>
<sequence>MAFVLEVLAVLATAVVFSPALAHALEFPGKLRLERGDYLTVQRIYYPGFTAVGFLEPVSSLLVLALLFVLPAGGAAFWWALIAFVALVAMQAIYWLVTHPVNRVWLKEQQLSGAGEKFFSSGRQEKLEAGGEAWTGLRDRWEYSHIARAVLTGVALVSLTIVAAIP</sequence>
<dbReference type="OrthoDB" id="5195424at2"/>
<dbReference type="InterPro" id="IPR013901">
    <property type="entry name" value="Anthrone_oxy"/>
</dbReference>
<evidence type="ECO:0000313" key="3">
    <source>
        <dbReference type="Proteomes" id="UP000033632"/>
    </source>
</evidence>
<dbReference type="Proteomes" id="UP000033632">
    <property type="component" value="Unassembled WGS sequence"/>
</dbReference>
<keyword evidence="1" id="KW-0812">Transmembrane</keyword>
<proteinExistence type="predicted"/>